<protein>
    <submittedName>
        <fullName evidence="2">Uncharacterized protein</fullName>
    </submittedName>
</protein>
<evidence type="ECO:0000256" key="1">
    <source>
        <dbReference type="SAM" id="MobiDB-lite"/>
    </source>
</evidence>
<dbReference type="Proteomes" id="UP001300261">
    <property type="component" value="Unassembled WGS sequence"/>
</dbReference>
<evidence type="ECO:0000313" key="2">
    <source>
        <dbReference type="EMBL" id="MCX2722601.1"/>
    </source>
</evidence>
<sequence length="206" mass="22969">MDEDWISITEAAERLTKAGDVVTRSTLSRYLSKHGEALPTKRSGRETQVDYVRLRMHRSENIRIEPAVPTPAPIVKEPAFAGNLPGTKVNGAARKALADAELKELDLAQRRKQVTPTSEVDRAGRDAIALMNSSFERAVETEAASLSVKYGWDERTIRLALKKFVRTGLDVFHREILKSLDDFRRTADAPPIDGEQDGDQVTETLQ</sequence>
<reference evidence="2 3" key="1">
    <citation type="journal article" date="2016" name="Int. J. Syst. Evol. Microbiol.">
        <title>Labrenzia salina sp. nov., isolated from the rhizosphere of the halophyte Arthrocnemum macrostachyum.</title>
        <authorList>
            <person name="Camacho M."/>
            <person name="Redondo-Gomez S."/>
            <person name="Rodriguez-Llorente I."/>
            <person name="Rohde M."/>
            <person name="Sproer C."/>
            <person name="Schumann P."/>
            <person name="Klenk H.P."/>
            <person name="Montero-Calasanz M.D.C."/>
        </authorList>
    </citation>
    <scope>NUCLEOTIDE SEQUENCE [LARGE SCALE GENOMIC DNA]</scope>
    <source>
        <strain evidence="2 3">DSM 29163</strain>
    </source>
</reference>
<feature type="region of interest" description="Disordered" evidence="1">
    <location>
        <begin position="187"/>
        <end position="206"/>
    </location>
</feature>
<dbReference type="RefSeq" id="WP_265962269.1">
    <property type="nucleotide sequence ID" value="NZ_JAPEVI010000003.1"/>
</dbReference>
<proteinExistence type="predicted"/>
<organism evidence="2 3">
    <name type="scientific">Roseibium salinum</name>
    <dbReference type="NCBI Taxonomy" id="1604349"/>
    <lineage>
        <taxon>Bacteria</taxon>
        <taxon>Pseudomonadati</taxon>
        <taxon>Pseudomonadota</taxon>
        <taxon>Alphaproteobacteria</taxon>
        <taxon>Hyphomicrobiales</taxon>
        <taxon>Stappiaceae</taxon>
        <taxon>Roseibium</taxon>
    </lineage>
</organism>
<evidence type="ECO:0000313" key="3">
    <source>
        <dbReference type="Proteomes" id="UP001300261"/>
    </source>
</evidence>
<gene>
    <name evidence="2" type="ORF">ON753_09415</name>
</gene>
<comment type="caution">
    <text evidence="2">The sequence shown here is derived from an EMBL/GenBank/DDBJ whole genome shotgun (WGS) entry which is preliminary data.</text>
</comment>
<accession>A0ABT3R065</accession>
<keyword evidence="3" id="KW-1185">Reference proteome</keyword>
<name>A0ABT3R065_9HYPH</name>
<dbReference type="EMBL" id="JAPEVI010000003">
    <property type="protein sequence ID" value="MCX2722601.1"/>
    <property type="molecule type" value="Genomic_DNA"/>
</dbReference>